<gene>
    <name evidence="27" type="ORF">B4U80_11274</name>
</gene>
<dbReference type="Pfam" id="PF00057">
    <property type="entry name" value="Ldl_recept_a"/>
    <property type="match status" value="4"/>
</dbReference>
<evidence type="ECO:0000256" key="13">
    <source>
        <dbReference type="ARBA" id="ARBA00023170"/>
    </source>
</evidence>
<evidence type="ECO:0000313" key="28">
    <source>
        <dbReference type="Proteomes" id="UP000288716"/>
    </source>
</evidence>
<dbReference type="InterPro" id="IPR023415">
    <property type="entry name" value="LDLR_class-A_CS"/>
</dbReference>
<organism evidence="27 28">
    <name type="scientific">Leptotrombidium deliense</name>
    <dbReference type="NCBI Taxonomy" id="299467"/>
    <lineage>
        <taxon>Eukaryota</taxon>
        <taxon>Metazoa</taxon>
        <taxon>Ecdysozoa</taxon>
        <taxon>Arthropoda</taxon>
        <taxon>Chelicerata</taxon>
        <taxon>Arachnida</taxon>
        <taxon>Acari</taxon>
        <taxon>Acariformes</taxon>
        <taxon>Trombidiformes</taxon>
        <taxon>Prostigmata</taxon>
        <taxon>Anystina</taxon>
        <taxon>Parasitengona</taxon>
        <taxon>Trombiculoidea</taxon>
        <taxon>Trombiculidae</taxon>
        <taxon>Leptotrombidium</taxon>
    </lineage>
</organism>
<dbReference type="InterPro" id="IPR002049">
    <property type="entry name" value="LE_dom"/>
</dbReference>
<evidence type="ECO:0000256" key="21">
    <source>
        <dbReference type="SAM" id="Phobius"/>
    </source>
</evidence>
<dbReference type="SMART" id="SM00180">
    <property type="entry name" value="EGF_Lam"/>
    <property type="match status" value="3"/>
</dbReference>
<dbReference type="PROSITE" id="PS00022">
    <property type="entry name" value="EGF_1"/>
    <property type="match status" value="2"/>
</dbReference>
<dbReference type="InterPro" id="IPR000742">
    <property type="entry name" value="EGF"/>
</dbReference>
<dbReference type="STRING" id="299467.A0A443SV97"/>
<evidence type="ECO:0000256" key="20">
    <source>
        <dbReference type="SAM" id="MobiDB-lite"/>
    </source>
</evidence>
<dbReference type="SUPFAM" id="SSF57424">
    <property type="entry name" value="LDL receptor-like module"/>
    <property type="match status" value="4"/>
</dbReference>
<comment type="caution">
    <text evidence="27">The sequence shown here is derived from an EMBL/GenBank/DDBJ whole genome shotgun (WGS) entry which is preliminary data.</text>
</comment>
<dbReference type="InterPro" id="IPR050958">
    <property type="entry name" value="Cell_Adh-Cytoskel_Orgn"/>
</dbReference>
<keyword evidence="6 21" id="KW-0812">Transmembrane</keyword>
<dbReference type="InterPro" id="IPR002172">
    <property type="entry name" value="LDrepeatLR_classA_rpt"/>
</dbReference>
<dbReference type="PROSITE" id="PS01248">
    <property type="entry name" value="EGF_LAM_1"/>
    <property type="match status" value="2"/>
</dbReference>
<dbReference type="SMART" id="SM00408">
    <property type="entry name" value="IGc2"/>
    <property type="match status" value="8"/>
</dbReference>
<feature type="disulfide bond" evidence="17">
    <location>
        <begin position="1562"/>
        <end position="1571"/>
    </location>
</feature>
<dbReference type="PRINTS" id="PR00261">
    <property type="entry name" value="LDLRECEPTOR"/>
</dbReference>
<dbReference type="Pfam" id="PF13927">
    <property type="entry name" value="Ig_3"/>
    <property type="match status" value="7"/>
</dbReference>
<evidence type="ECO:0000256" key="6">
    <source>
        <dbReference type="ARBA" id="ARBA00022692"/>
    </source>
</evidence>
<dbReference type="FunFam" id="4.10.400.10:FF:000045">
    <property type="entry name" value="Low-density lipoprotein receptor-related protein 2"/>
    <property type="match status" value="1"/>
</dbReference>
<evidence type="ECO:0000256" key="15">
    <source>
        <dbReference type="ARBA" id="ARBA00023292"/>
    </source>
</evidence>
<dbReference type="CDD" id="cd00096">
    <property type="entry name" value="Ig"/>
    <property type="match status" value="2"/>
</dbReference>
<dbReference type="SMART" id="SM00181">
    <property type="entry name" value="EGF"/>
    <property type="match status" value="4"/>
</dbReference>
<keyword evidence="10 21" id="KW-1133">Transmembrane helix</keyword>
<evidence type="ECO:0000256" key="10">
    <source>
        <dbReference type="ARBA" id="ARBA00022989"/>
    </source>
</evidence>
<dbReference type="Proteomes" id="UP000288716">
    <property type="component" value="Unassembled WGS sequence"/>
</dbReference>
<dbReference type="InterPro" id="IPR036179">
    <property type="entry name" value="Ig-like_dom_sf"/>
</dbReference>
<proteinExistence type="predicted"/>
<keyword evidence="8" id="KW-0677">Repeat</keyword>
<dbReference type="InterPro" id="IPR003598">
    <property type="entry name" value="Ig_sub2"/>
</dbReference>
<feature type="domain" description="Ig-like" evidence="25">
    <location>
        <begin position="50"/>
        <end position="136"/>
    </location>
</feature>
<dbReference type="CDD" id="cd00054">
    <property type="entry name" value="EGF_CA"/>
    <property type="match status" value="1"/>
</dbReference>
<keyword evidence="14" id="KW-0325">Glycoprotein</keyword>
<dbReference type="InterPro" id="IPR000034">
    <property type="entry name" value="Laminin_IV"/>
</dbReference>
<dbReference type="SUPFAM" id="SSF48726">
    <property type="entry name" value="Immunoglobulin"/>
    <property type="match status" value="8"/>
</dbReference>
<dbReference type="Pfam" id="PF00052">
    <property type="entry name" value="Laminin_B"/>
    <property type="match status" value="1"/>
</dbReference>
<feature type="disulfide bond" evidence="18">
    <location>
        <begin position="157"/>
        <end position="169"/>
    </location>
</feature>
<feature type="domain" description="EGF-like" evidence="23">
    <location>
        <begin position="1574"/>
        <end position="1610"/>
    </location>
</feature>
<dbReference type="GO" id="GO:0012505">
    <property type="term" value="C:endomembrane system"/>
    <property type="evidence" value="ECO:0007669"/>
    <property type="project" value="UniProtKB-SubCell"/>
</dbReference>
<feature type="disulfide bond" evidence="17">
    <location>
        <begin position="1578"/>
        <end position="1588"/>
    </location>
</feature>
<dbReference type="InterPro" id="IPR036055">
    <property type="entry name" value="LDL_receptor-like_sf"/>
</dbReference>
<dbReference type="PROSITE" id="PS50026">
    <property type="entry name" value="EGF_3"/>
    <property type="match status" value="2"/>
</dbReference>
<dbReference type="InterPro" id="IPR056863">
    <property type="entry name" value="LMN_ATRN_NET-like_EGF"/>
</dbReference>
<dbReference type="OrthoDB" id="6514856at2759"/>
<dbReference type="FunFam" id="2.10.25.10:FF:000188">
    <property type="entry name" value="Laminin subunit gamma 2"/>
    <property type="match status" value="1"/>
</dbReference>
<feature type="domain" description="Ig-like" evidence="25">
    <location>
        <begin position="1021"/>
        <end position="1100"/>
    </location>
</feature>
<dbReference type="GO" id="GO:0007156">
    <property type="term" value="P:homophilic cell adhesion via plasma membrane adhesion molecules"/>
    <property type="evidence" value="ECO:0007669"/>
    <property type="project" value="TreeGrafter"/>
</dbReference>
<feature type="disulfide bond" evidence="18">
    <location>
        <begin position="176"/>
        <end position="191"/>
    </location>
</feature>
<comment type="subcellular location">
    <subcellularLocation>
        <location evidence="3">Endomembrane system</location>
    </subcellularLocation>
    <subcellularLocation>
        <location evidence="1">Membrane</location>
        <topology evidence="1">Single-pass membrane protein</topology>
    </subcellularLocation>
    <subcellularLocation>
        <location evidence="2">Secreted</location>
        <location evidence="2">Extracellular space</location>
        <location evidence="2">Extracellular matrix</location>
        <location evidence="2">Basement membrane</location>
    </subcellularLocation>
</comment>
<evidence type="ECO:0000256" key="5">
    <source>
        <dbReference type="ARBA" id="ARBA00022530"/>
    </source>
</evidence>
<feature type="disulfide bond" evidence="18">
    <location>
        <begin position="259"/>
        <end position="274"/>
    </location>
</feature>
<feature type="disulfide bond" evidence="18">
    <location>
        <begin position="164"/>
        <end position="182"/>
    </location>
</feature>
<evidence type="ECO:0000256" key="8">
    <source>
        <dbReference type="ARBA" id="ARBA00022737"/>
    </source>
</evidence>
<feature type="transmembrane region" description="Helical" evidence="21">
    <location>
        <begin position="6"/>
        <end position="28"/>
    </location>
</feature>
<feature type="domain" description="Laminin G" evidence="22">
    <location>
        <begin position="1363"/>
        <end position="1538"/>
    </location>
</feature>
<dbReference type="CDD" id="cd00112">
    <property type="entry name" value="LDLa"/>
    <property type="match status" value="3"/>
</dbReference>
<evidence type="ECO:0000259" key="23">
    <source>
        <dbReference type="PROSITE" id="PS50026"/>
    </source>
</evidence>
<protein>
    <submittedName>
        <fullName evidence="27">Basement membrane-specific heparan sulfate proteoglycan core protein-like protein</fullName>
    </submittedName>
</protein>
<evidence type="ECO:0000256" key="19">
    <source>
        <dbReference type="PROSITE-ProRule" id="PRU00460"/>
    </source>
</evidence>
<evidence type="ECO:0000256" key="16">
    <source>
        <dbReference type="ARBA" id="ARBA00023319"/>
    </source>
</evidence>
<keyword evidence="11 21" id="KW-0472">Membrane</keyword>
<evidence type="ECO:0000256" key="4">
    <source>
        <dbReference type="ARBA" id="ARBA00022525"/>
    </source>
</evidence>
<feature type="domain" description="Ig-like" evidence="25">
    <location>
        <begin position="934"/>
        <end position="1018"/>
    </location>
</feature>
<keyword evidence="15 19" id="KW-0424">Laminin EGF-like domain</keyword>
<accession>A0A443SV97</accession>
<feature type="disulfide bond" evidence="18">
    <location>
        <begin position="1136"/>
        <end position="1151"/>
    </location>
</feature>
<dbReference type="CDD" id="cd00110">
    <property type="entry name" value="LamG"/>
    <property type="match status" value="2"/>
</dbReference>
<keyword evidence="9" id="KW-0084">Basement membrane</keyword>
<feature type="domain" description="Ig-like" evidence="25">
    <location>
        <begin position="755"/>
        <end position="839"/>
    </location>
</feature>
<keyword evidence="17" id="KW-0245">EGF-like domain</keyword>
<feature type="disulfide bond" evidence="18">
    <location>
        <begin position="1117"/>
        <end position="1129"/>
    </location>
</feature>
<feature type="disulfide bond" evidence="18">
    <location>
        <begin position="215"/>
        <end position="230"/>
    </location>
</feature>
<keyword evidence="28" id="KW-1185">Reference proteome</keyword>
<dbReference type="CDD" id="cd00055">
    <property type="entry name" value="EGF_Lam"/>
    <property type="match status" value="3"/>
</dbReference>
<dbReference type="Pfam" id="PF00053">
    <property type="entry name" value="EGF_laminin"/>
    <property type="match status" value="2"/>
</dbReference>
<dbReference type="SUPFAM" id="SSF49899">
    <property type="entry name" value="Concanavalin A-like lectins/glucanases"/>
    <property type="match status" value="2"/>
</dbReference>
<dbReference type="GO" id="GO:0005886">
    <property type="term" value="C:plasma membrane"/>
    <property type="evidence" value="ECO:0007669"/>
    <property type="project" value="TreeGrafter"/>
</dbReference>
<evidence type="ECO:0000256" key="3">
    <source>
        <dbReference type="ARBA" id="ARBA00004308"/>
    </source>
</evidence>
<dbReference type="Gene3D" id="2.60.40.10">
    <property type="entry name" value="Immunoglobulins"/>
    <property type="match status" value="8"/>
</dbReference>
<evidence type="ECO:0000256" key="2">
    <source>
        <dbReference type="ARBA" id="ARBA00004302"/>
    </source>
</evidence>
<evidence type="ECO:0000256" key="9">
    <source>
        <dbReference type="ARBA" id="ARBA00022869"/>
    </source>
</evidence>
<dbReference type="FunFam" id="2.10.25.10:FF:000610">
    <property type="entry name" value="protein HEG homolog 1 isoform X1"/>
    <property type="match status" value="1"/>
</dbReference>
<keyword evidence="12 17" id="KW-1015">Disulfide bond</keyword>
<dbReference type="PANTHER" id="PTHR45080">
    <property type="entry name" value="CONTACTIN 5"/>
    <property type="match status" value="1"/>
</dbReference>
<feature type="disulfide bond" evidence="17">
    <location>
        <begin position="1600"/>
        <end position="1609"/>
    </location>
</feature>
<feature type="domain" description="EGF-like" evidence="23">
    <location>
        <begin position="1536"/>
        <end position="1572"/>
    </location>
</feature>
<dbReference type="PROSITE" id="PS51115">
    <property type="entry name" value="LAMININ_IVA"/>
    <property type="match status" value="1"/>
</dbReference>
<feature type="domain" description="Laminin G" evidence="22">
    <location>
        <begin position="1615"/>
        <end position="1791"/>
    </location>
</feature>
<dbReference type="InterPro" id="IPR013783">
    <property type="entry name" value="Ig-like_fold"/>
</dbReference>
<keyword evidence="16" id="KW-0393">Immunoglobulin domain</keyword>
<dbReference type="Gene3D" id="2.60.120.200">
    <property type="match status" value="2"/>
</dbReference>
<evidence type="ECO:0000256" key="12">
    <source>
        <dbReference type="ARBA" id="ARBA00023157"/>
    </source>
</evidence>
<dbReference type="FunFam" id="2.10.25.10:FF:000033">
    <property type="entry name" value="Laminin subunit alpha 2"/>
    <property type="match status" value="1"/>
</dbReference>
<dbReference type="InterPro" id="IPR003599">
    <property type="entry name" value="Ig_sub"/>
</dbReference>
<feature type="disulfide bond" evidence="18">
    <location>
        <begin position="1124"/>
        <end position="1142"/>
    </location>
</feature>
<feature type="disulfide bond" evidence="17">
    <location>
        <begin position="1543"/>
        <end position="1560"/>
    </location>
</feature>
<dbReference type="PROSITE" id="PS50027">
    <property type="entry name" value="EGF_LAM_2"/>
    <property type="match status" value="1"/>
</dbReference>
<evidence type="ECO:0000256" key="18">
    <source>
        <dbReference type="PROSITE-ProRule" id="PRU00124"/>
    </source>
</evidence>
<dbReference type="EMBL" id="NCKV01000163">
    <property type="protein sequence ID" value="RWS31437.1"/>
    <property type="molecule type" value="Genomic_DNA"/>
</dbReference>
<dbReference type="GO" id="GO:0005604">
    <property type="term" value="C:basement membrane"/>
    <property type="evidence" value="ECO:0007669"/>
    <property type="project" value="UniProtKB-SubCell"/>
</dbReference>
<dbReference type="PROSITE" id="PS50835">
    <property type="entry name" value="IG_LIKE"/>
    <property type="match status" value="8"/>
</dbReference>
<dbReference type="PANTHER" id="PTHR45080:SF8">
    <property type="entry name" value="IG-LIKE DOMAIN-CONTAINING PROTEIN"/>
    <property type="match status" value="1"/>
</dbReference>
<dbReference type="Gene3D" id="2.10.25.10">
    <property type="entry name" value="Laminin"/>
    <property type="match status" value="3"/>
</dbReference>
<feature type="domain" description="Laminin EGF-like" evidence="24">
    <location>
        <begin position="641"/>
        <end position="690"/>
    </location>
</feature>
<keyword evidence="5" id="KW-0272">Extracellular matrix</keyword>
<keyword evidence="7" id="KW-0732">Signal</keyword>
<evidence type="ECO:0000259" key="25">
    <source>
        <dbReference type="PROSITE" id="PS50835"/>
    </source>
</evidence>
<evidence type="ECO:0000313" key="27">
    <source>
        <dbReference type="EMBL" id="RWS31437.1"/>
    </source>
</evidence>
<dbReference type="SMART" id="SM00192">
    <property type="entry name" value="LDLa"/>
    <property type="match status" value="4"/>
</dbReference>
<keyword evidence="4" id="KW-0964">Secreted</keyword>
<dbReference type="SMART" id="SM00409">
    <property type="entry name" value="IG"/>
    <property type="match status" value="8"/>
</dbReference>
<dbReference type="InterPro" id="IPR007110">
    <property type="entry name" value="Ig-like_dom"/>
</dbReference>
<feature type="domain" description="Ig-like" evidence="25">
    <location>
        <begin position="842"/>
        <end position="922"/>
    </location>
</feature>
<dbReference type="Pfam" id="PF24973">
    <property type="entry name" value="EGF_LMN_ATRN"/>
    <property type="match status" value="1"/>
</dbReference>
<feature type="domain" description="Ig-like" evidence="25">
    <location>
        <begin position="1143"/>
        <end position="1240"/>
    </location>
</feature>
<dbReference type="GO" id="GO:0030154">
    <property type="term" value="P:cell differentiation"/>
    <property type="evidence" value="ECO:0007669"/>
    <property type="project" value="UniProtKB-ARBA"/>
</dbReference>
<dbReference type="PROSITE" id="PS01209">
    <property type="entry name" value="LDLRA_1"/>
    <property type="match status" value="3"/>
</dbReference>
<evidence type="ECO:0000256" key="1">
    <source>
        <dbReference type="ARBA" id="ARBA00004167"/>
    </source>
</evidence>
<dbReference type="SUPFAM" id="SSF57196">
    <property type="entry name" value="EGF/Laminin"/>
    <property type="match status" value="3"/>
</dbReference>
<dbReference type="PROSITE" id="PS50025">
    <property type="entry name" value="LAM_G_DOMAIN"/>
    <property type="match status" value="2"/>
</dbReference>
<evidence type="ECO:0000259" key="26">
    <source>
        <dbReference type="PROSITE" id="PS51115"/>
    </source>
</evidence>
<sequence>MNLNVLSMVFASLIRYVVTAIMIALTFLMKKVVGSVKADNLSVRTARDDMNVKVYPERQTIRQNQEVVFRCRDEGSRRSHVKWTRADDRVLPPGSTDYRGRLTIPNAQPEHAGIYLCTAQGVLPSATGAQKVAHLTVQPYFTRPEVNTPSSSPHGQCSRNEATCKNGECISRDYVCDGDFDCTDQSDEATCASKCEPNEYQCENRVKCILKVWRCDGDDDCGDGSDENGCEPVAPGSPCRYSEYSCANGDQCIPKAYHCDGQFDCQDKSDEIGCSAPTIVEPPPEAVIVSEGGNTTITCRAVGTPTPLISWRLNWNHIPGPPRVTTTSVNGFGTVHISNAQASDQGAWSCEAINSKDSVLAPQDCILSHKLESVCRQHLTIRQGARWNVCDAIVSREPTLVIAITLYGRPSIVVLSKDESRGVYNDISRQYPPNQNAINANPALREFKIGREVAGANTPDESYMYWSLPREFLGNQLNSYGGYLQYTVRFQSPYFPRPVTRAADVIITGSGITLYHVIRDEVKPSEEKRIRIRFWEGEMDKSESVLRGEAPAADKTTREDIMNVLKQIESIYIRASYDRELVESVITNVEMETAFVSNASQLQPAVFVEKCTCPEGYVGNSCEECAPGFVRYGDRCMKMQCQCFGHSLECDERTRECRSCQHNTEGYRCEECARGYYGNATHGTPNDCKPCPCPMITPSQQFSQTCYLDEDSDVTCSACPIGYEGRRCERCAPGYTGNPTVLHGDCTPITEVNPPRIHVHPARQSVRPGDDVFIECVVTSGSPATIEWSKIGEQISSRAVQSNGRIEFRGITSTDGGRYMCTAVSATGRAEGIADVLVSSEPPITGSPEPSRKEEGAMLGAVKELKCAFAGLQNYYVKWSFDGEQLPDNCLETNNHLWIRNIRKENAGRYICTAYVDNRPVKRDYVILNIIAPPRISLHPPRQTVRPGDNVFIDCIASGDAPITVVWSKMNQPLPPKITQTTGRLEFRGITFEDAGRYLCTATNIAGSAEGVAEVLIDSKPPVDGEEPIKRDVDALVGSNQELKCNFLVPKPYTVKWSLNGEPLPDNCRETNNQLWVRGVRKDNAGRYICTAYVDNRPVKRDYVILNVRGASSETQCTRHEFRCDDGTCVDARLRCDQQYHCPDYSDERDCDSSSLNVNIVPSKETVHQGDTLMLQCHVTGDSNARVEWIRLNNAEPFPSNVHIRGHILTVQGVRSENGGVYRCSVDSNVGNFNADYVLSIQGASHASASASSVIRFTHGSHSHNPHHENQPQSNPHSSHPVETKSALYGQTVVLTCKTTLEQPVTYSWKKENGRLPSNSQADGPHLTIYSLHGEDAGLYVCTVSNEQHRAEVPTALLVKGIVPKFSQNPNSYLTLPTLPDANLKFEIQISFKPTDANGLILYNGQQPQSGDFISLGLNEGYVEFRYELGSGVVLLRSTDPVKLREWHTVNVRRERKDGFLQVDNQPEVTGSAPGRYVGLDLYENLYIGSVPDFSAISRQSGFTKGFDGCVSYLKVGSKVIDLFRTAAVHRVESCETCETNPCLHNGICQEALSHKGYRCICPSGFAGQECEDTGEVCYPGVCGTGKCANKQGGGYSCYCPFGKIGIHCEHDVKIIEPAFSEDSYLALPTPSQAQKMFRLGMQVKVRNPHDGILMYSAQGRDGQGDFTALVIRNKSVEFRFDTGSGPAVLRSNDEIKPGEWVDIRAEREYNSGKLTIGNGEPVQGNAPGNTRGMNLRLPLYIGGVDKLNVDVSPSVGVNHGFDGCISHIEVNESPVNLVTSVVDAANVEDCGSTHAL</sequence>
<reference evidence="27 28" key="1">
    <citation type="journal article" date="2018" name="Gigascience">
        <title>Genomes of trombidid mites reveal novel predicted allergens and laterally-transferred genes associated with secondary metabolism.</title>
        <authorList>
            <person name="Dong X."/>
            <person name="Chaisiri K."/>
            <person name="Xia D."/>
            <person name="Armstrong S.D."/>
            <person name="Fang Y."/>
            <person name="Donnelly M.J."/>
            <person name="Kadowaki T."/>
            <person name="McGarry J.W."/>
            <person name="Darby A.C."/>
            <person name="Makepeace B.L."/>
        </authorList>
    </citation>
    <scope>NUCLEOTIDE SEQUENCE [LARGE SCALE GENOMIC DNA]</scope>
    <source>
        <strain evidence="27">UoL-UT</strain>
    </source>
</reference>
<evidence type="ECO:0000256" key="14">
    <source>
        <dbReference type="ARBA" id="ARBA00023180"/>
    </source>
</evidence>
<comment type="caution">
    <text evidence="17">Lacks conserved residue(s) required for the propagation of feature annotation.</text>
</comment>
<dbReference type="VEuPathDB" id="VectorBase:LDEU000602"/>
<evidence type="ECO:0000256" key="7">
    <source>
        <dbReference type="ARBA" id="ARBA00022729"/>
    </source>
</evidence>
<keyword evidence="13" id="KW-0675">Receptor</keyword>
<feature type="domain" description="Laminin IV type A" evidence="26">
    <location>
        <begin position="382"/>
        <end position="610"/>
    </location>
</feature>
<dbReference type="Pfam" id="PF00054">
    <property type="entry name" value="Laminin_G_1"/>
    <property type="match status" value="2"/>
</dbReference>
<evidence type="ECO:0000256" key="17">
    <source>
        <dbReference type="PROSITE-ProRule" id="PRU00076"/>
    </source>
</evidence>
<evidence type="ECO:0000256" key="11">
    <source>
        <dbReference type="ARBA" id="ARBA00023136"/>
    </source>
</evidence>
<evidence type="ECO:0000259" key="22">
    <source>
        <dbReference type="PROSITE" id="PS50025"/>
    </source>
</evidence>
<dbReference type="InterPro" id="IPR001791">
    <property type="entry name" value="Laminin_G"/>
</dbReference>
<dbReference type="SMART" id="SM00282">
    <property type="entry name" value="LamG"/>
    <property type="match status" value="2"/>
</dbReference>
<dbReference type="InterPro" id="IPR013320">
    <property type="entry name" value="ConA-like_dom_sf"/>
</dbReference>
<dbReference type="Pfam" id="PF00008">
    <property type="entry name" value="EGF"/>
    <property type="match status" value="1"/>
</dbReference>
<dbReference type="PROSITE" id="PS01186">
    <property type="entry name" value="EGF_2"/>
    <property type="match status" value="1"/>
</dbReference>
<feature type="disulfide bond" evidence="19">
    <location>
        <begin position="660"/>
        <end position="669"/>
    </location>
</feature>
<dbReference type="Gene3D" id="4.10.400.10">
    <property type="entry name" value="Low-density Lipoprotein Receptor"/>
    <property type="match status" value="4"/>
</dbReference>
<dbReference type="SMART" id="SM00281">
    <property type="entry name" value="LamB"/>
    <property type="match status" value="1"/>
</dbReference>
<evidence type="ECO:0000259" key="24">
    <source>
        <dbReference type="PROSITE" id="PS50027"/>
    </source>
</evidence>
<feature type="region of interest" description="Disordered" evidence="20">
    <location>
        <begin position="1258"/>
        <end position="1283"/>
    </location>
</feature>
<dbReference type="PROSITE" id="PS50068">
    <property type="entry name" value="LDLRA_2"/>
    <property type="match status" value="4"/>
</dbReference>
<feature type="domain" description="Ig-like" evidence="25">
    <location>
        <begin position="277"/>
        <end position="361"/>
    </location>
</feature>
<name>A0A443SV97_9ACAR</name>
<feature type="domain" description="Ig-like" evidence="25">
    <location>
        <begin position="1272"/>
        <end position="1354"/>
    </location>
</feature>